<evidence type="ECO:0000259" key="1">
    <source>
        <dbReference type="PROSITE" id="PS51186"/>
    </source>
</evidence>
<dbReference type="Proteomes" id="UP000265443">
    <property type="component" value="Unassembled WGS sequence"/>
</dbReference>
<sequence length="155" mass="17499">MITTRRECVQLRPVALSDATAIQRWYTEPQVVEYAIIQPFLGYSLSEVQDLIKKWLGRDDRKLYVVQALKQNCDAGLVFLEHIDWKNRAVKIALLIGEPELRGLGLGQAALRCVVQLGCHDWGLHRLGANCLATNTGFKKTVYKTKNPIGCLFES</sequence>
<feature type="domain" description="N-acetyltransferase" evidence="1">
    <location>
        <begin position="9"/>
        <end position="155"/>
    </location>
</feature>
<evidence type="ECO:0000313" key="2">
    <source>
        <dbReference type="EMBL" id="RIH80237.1"/>
    </source>
</evidence>
<dbReference type="EMBL" id="QWKY01000008">
    <property type="protein sequence ID" value="RIH80237.1"/>
    <property type="molecule type" value="Genomic_DNA"/>
</dbReference>
<evidence type="ECO:0000313" key="3">
    <source>
        <dbReference type="Proteomes" id="UP000265443"/>
    </source>
</evidence>
<protein>
    <submittedName>
        <fullName evidence="2">Acetyltransferase (GNAT) domain protein</fullName>
    </submittedName>
</protein>
<gene>
    <name evidence="2" type="ORF">Mhypo_00708</name>
</gene>
<keyword evidence="3" id="KW-1185">Reference proteome</keyword>
<dbReference type="InterPro" id="IPR000182">
    <property type="entry name" value="GNAT_dom"/>
</dbReference>
<dbReference type="InterPro" id="IPR016181">
    <property type="entry name" value="Acyl_CoA_acyltransferase"/>
</dbReference>
<proteinExistence type="predicted"/>
<dbReference type="PANTHER" id="PTHR43415:SF3">
    <property type="entry name" value="GNAT-FAMILY ACETYLTRANSFERASE"/>
    <property type="match status" value="1"/>
</dbReference>
<dbReference type="Pfam" id="PF13302">
    <property type="entry name" value="Acetyltransf_3"/>
    <property type="match status" value="1"/>
</dbReference>
<accession>A0ABX9MQ50</accession>
<dbReference type="SUPFAM" id="SSF55729">
    <property type="entry name" value="Acyl-CoA N-acyltransferases (Nat)"/>
    <property type="match status" value="1"/>
</dbReference>
<dbReference type="PROSITE" id="PS51186">
    <property type="entry name" value="GNAT"/>
    <property type="match status" value="1"/>
</dbReference>
<dbReference type="PANTHER" id="PTHR43415">
    <property type="entry name" value="SPERMIDINE N(1)-ACETYLTRANSFERASE"/>
    <property type="match status" value="1"/>
</dbReference>
<name>A0ABX9MQ50_9DEIN</name>
<organism evidence="2 3">
    <name type="scientific">Meiothermus hypogaeus</name>
    <dbReference type="NCBI Taxonomy" id="884155"/>
    <lineage>
        <taxon>Bacteria</taxon>
        <taxon>Thermotogati</taxon>
        <taxon>Deinococcota</taxon>
        <taxon>Deinococci</taxon>
        <taxon>Thermales</taxon>
        <taxon>Thermaceae</taxon>
        <taxon>Meiothermus</taxon>
    </lineage>
</organism>
<dbReference type="Gene3D" id="3.40.630.30">
    <property type="match status" value="1"/>
</dbReference>
<reference evidence="2 3" key="1">
    <citation type="submission" date="2018-08" db="EMBL/GenBank/DDBJ databases">
        <title>Meiothermus hypogaeus DSM 23238 genome sequencing project.</title>
        <authorList>
            <person name="Da Costa M.S."/>
            <person name="Albuquerque L."/>
            <person name="Raposo P."/>
            <person name="Froufe H.J.C."/>
            <person name="Barroso C.S."/>
            <person name="Egas C."/>
        </authorList>
    </citation>
    <scope>NUCLEOTIDE SEQUENCE [LARGE SCALE GENOMIC DNA]</scope>
    <source>
        <strain evidence="2 3">DSM 23238</strain>
    </source>
</reference>
<comment type="caution">
    <text evidence="2">The sequence shown here is derived from an EMBL/GenBank/DDBJ whole genome shotgun (WGS) entry which is preliminary data.</text>
</comment>
<dbReference type="RefSeq" id="WP_119339925.1">
    <property type="nucleotide sequence ID" value="NZ_QWKY01000008.1"/>
</dbReference>